<dbReference type="InterPro" id="IPR012337">
    <property type="entry name" value="RNaseH-like_sf"/>
</dbReference>
<dbReference type="STRING" id="4540.A0A3L6S9C1"/>
<dbReference type="GO" id="GO:0004523">
    <property type="term" value="F:RNA-DNA hybrid ribonuclease activity"/>
    <property type="evidence" value="ECO:0007669"/>
    <property type="project" value="InterPro"/>
</dbReference>
<name>A0A3L6S9C1_PANMI</name>
<sequence>MEEEVQRIVIMFLWCWWDARNKTNAGERMQSTDEVIFRTTKFAADTEMMKFQRVKERHKSHECWSKPQAELLKVNFDGAFVAQEKRGSWGFVVRDENGQAVLVGAGNLQAMHDALCAEADACLAALIATMNHGMSNIVFESDSLVLVDALKTNKYDQSPGGPLFREA</sequence>
<dbReference type="InterPro" id="IPR044730">
    <property type="entry name" value="RNase_H-like_dom_plant"/>
</dbReference>
<gene>
    <name evidence="2" type="ORF">C2845_PM02G22000</name>
</gene>
<keyword evidence="3" id="KW-1185">Reference proteome</keyword>
<dbReference type="SUPFAM" id="SSF53098">
    <property type="entry name" value="Ribonuclease H-like"/>
    <property type="match status" value="1"/>
</dbReference>
<dbReference type="EMBL" id="PQIB02000005">
    <property type="protein sequence ID" value="RLN16712.1"/>
    <property type="molecule type" value="Genomic_DNA"/>
</dbReference>
<organism evidence="2 3">
    <name type="scientific">Panicum miliaceum</name>
    <name type="common">Proso millet</name>
    <name type="synonym">Broomcorn millet</name>
    <dbReference type="NCBI Taxonomy" id="4540"/>
    <lineage>
        <taxon>Eukaryota</taxon>
        <taxon>Viridiplantae</taxon>
        <taxon>Streptophyta</taxon>
        <taxon>Embryophyta</taxon>
        <taxon>Tracheophyta</taxon>
        <taxon>Spermatophyta</taxon>
        <taxon>Magnoliopsida</taxon>
        <taxon>Liliopsida</taxon>
        <taxon>Poales</taxon>
        <taxon>Poaceae</taxon>
        <taxon>PACMAD clade</taxon>
        <taxon>Panicoideae</taxon>
        <taxon>Panicodae</taxon>
        <taxon>Paniceae</taxon>
        <taxon>Panicinae</taxon>
        <taxon>Panicum</taxon>
        <taxon>Panicum sect. Panicum</taxon>
    </lineage>
</organism>
<dbReference type="PANTHER" id="PTHR47074:SF70">
    <property type="entry name" value="OS07G0513450 PROTEIN"/>
    <property type="match status" value="1"/>
</dbReference>
<dbReference type="GO" id="GO:0003676">
    <property type="term" value="F:nucleic acid binding"/>
    <property type="evidence" value="ECO:0007669"/>
    <property type="project" value="InterPro"/>
</dbReference>
<evidence type="ECO:0000259" key="1">
    <source>
        <dbReference type="Pfam" id="PF13456"/>
    </source>
</evidence>
<dbReference type="Gene3D" id="3.30.420.10">
    <property type="entry name" value="Ribonuclease H-like superfamily/Ribonuclease H"/>
    <property type="match status" value="1"/>
</dbReference>
<evidence type="ECO:0000313" key="3">
    <source>
        <dbReference type="Proteomes" id="UP000275267"/>
    </source>
</evidence>
<dbReference type="Proteomes" id="UP000275267">
    <property type="component" value="Unassembled WGS sequence"/>
</dbReference>
<dbReference type="InterPro" id="IPR002156">
    <property type="entry name" value="RNaseH_domain"/>
</dbReference>
<dbReference type="Pfam" id="PF13456">
    <property type="entry name" value="RVT_3"/>
    <property type="match status" value="1"/>
</dbReference>
<proteinExistence type="predicted"/>
<dbReference type="PANTHER" id="PTHR47074">
    <property type="entry name" value="BNAC02G40300D PROTEIN"/>
    <property type="match status" value="1"/>
</dbReference>
<protein>
    <recommendedName>
        <fullName evidence="1">RNase H type-1 domain-containing protein</fullName>
    </recommendedName>
</protein>
<dbReference type="InterPro" id="IPR052929">
    <property type="entry name" value="RNase_H-like_EbsB-rel"/>
</dbReference>
<dbReference type="InterPro" id="IPR036397">
    <property type="entry name" value="RNaseH_sf"/>
</dbReference>
<dbReference type="AlphaFoldDB" id="A0A3L6S9C1"/>
<evidence type="ECO:0000313" key="2">
    <source>
        <dbReference type="EMBL" id="RLN16712.1"/>
    </source>
</evidence>
<accession>A0A3L6S9C1</accession>
<dbReference type="CDD" id="cd06222">
    <property type="entry name" value="RNase_H_like"/>
    <property type="match status" value="1"/>
</dbReference>
<dbReference type="OrthoDB" id="679727at2759"/>
<comment type="caution">
    <text evidence="2">The sequence shown here is derived from an EMBL/GenBank/DDBJ whole genome shotgun (WGS) entry which is preliminary data.</text>
</comment>
<reference evidence="3" key="1">
    <citation type="journal article" date="2019" name="Nat. Commun.">
        <title>The genome of broomcorn millet.</title>
        <authorList>
            <person name="Zou C."/>
            <person name="Miki D."/>
            <person name="Li D."/>
            <person name="Tang Q."/>
            <person name="Xiao L."/>
            <person name="Rajput S."/>
            <person name="Deng P."/>
            <person name="Jia W."/>
            <person name="Huang R."/>
            <person name="Zhang M."/>
            <person name="Sun Y."/>
            <person name="Hu J."/>
            <person name="Fu X."/>
            <person name="Schnable P.S."/>
            <person name="Li F."/>
            <person name="Zhang H."/>
            <person name="Feng B."/>
            <person name="Zhu X."/>
            <person name="Liu R."/>
            <person name="Schnable J.C."/>
            <person name="Zhu J.-K."/>
            <person name="Zhang H."/>
        </authorList>
    </citation>
    <scope>NUCLEOTIDE SEQUENCE [LARGE SCALE GENOMIC DNA]</scope>
</reference>
<feature type="domain" description="RNase H type-1" evidence="1">
    <location>
        <begin position="75"/>
        <end position="159"/>
    </location>
</feature>